<dbReference type="PANTHER" id="PTHR13847">
    <property type="entry name" value="SARCOSINE DEHYDROGENASE-RELATED"/>
    <property type="match status" value="1"/>
</dbReference>
<dbReference type="EMBL" id="CP028137">
    <property type="protein sequence ID" value="AZZ52895.1"/>
    <property type="molecule type" value="Genomic_DNA"/>
</dbReference>
<dbReference type="SUPFAM" id="SSF51905">
    <property type="entry name" value="FAD/NAD(P)-binding domain"/>
    <property type="match status" value="1"/>
</dbReference>
<dbReference type="AlphaFoldDB" id="A0A3Q9US65"/>
<dbReference type="PANTHER" id="PTHR13847:SF287">
    <property type="entry name" value="FAD-DEPENDENT OXIDOREDUCTASE DOMAIN-CONTAINING PROTEIN 1"/>
    <property type="match status" value="1"/>
</dbReference>
<dbReference type="GO" id="GO:0016491">
    <property type="term" value="F:oxidoreductase activity"/>
    <property type="evidence" value="ECO:0007669"/>
    <property type="project" value="UniProtKB-KW"/>
</dbReference>
<proteinExistence type="predicted"/>
<dbReference type="GO" id="GO:0005737">
    <property type="term" value="C:cytoplasm"/>
    <property type="evidence" value="ECO:0007669"/>
    <property type="project" value="TreeGrafter"/>
</dbReference>
<evidence type="ECO:0000256" key="2">
    <source>
        <dbReference type="SAM" id="MobiDB-lite"/>
    </source>
</evidence>
<dbReference type="Proteomes" id="UP000285317">
    <property type="component" value="Chromosome"/>
</dbReference>
<dbReference type="Pfam" id="PF01266">
    <property type="entry name" value="DAO"/>
    <property type="match status" value="1"/>
</dbReference>
<feature type="region of interest" description="Disordered" evidence="2">
    <location>
        <begin position="1"/>
        <end position="39"/>
    </location>
</feature>
<dbReference type="Gene3D" id="3.50.50.60">
    <property type="entry name" value="FAD/NAD(P)-binding domain"/>
    <property type="match status" value="1"/>
</dbReference>
<sequence length="500" mass="52980">MRRDDVQRDARVRRAGHRPSSQRCPDPTETVSSPPPDLVRAPSRAARCHLCTRHADRSVHKWHLAEGREDSGRHIDSTGRGPAGWIPSMSRHVVVVGAGLFGAATALHLARGGARVTLVESGDAARGTTAAGAGFVGLWAAGYAWYWNESERDLEQYGLDFYRALAVDPDRGGVDILLRETGSAWLAVTEEGVRDHLGPLAEHPLRPEGSRELSPQEAAELVPGLDANAVTGGFLQPDGIQISAPDAALALVAAARAAGVEIVEHAPVTEVLATDGRASGVRTADGRIFSGDSVVLAAGSWTNELLAPLGRRLPLARVVASRLTTAPFGLPHLPTLMLPELGGLWVREHLGGLTYGNGVGYEPLGESAADRRPQRTDLVEAMDAHLAPLIAHLIPASADALRETEWTQGVVSYTADRRFLAGPVPELPGLFVAAGDNESGVTHGPGLGRLVAELVLHGRTTLGDAELYAPARFAARQFPDEAAVRAAMPARRLVDAVTAR</sequence>
<evidence type="ECO:0000259" key="3">
    <source>
        <dbReference type="Pfam" id="PF01266"/>
    </source>
</evidence>
<evidence type="ECO:0000256" key="1">
    <source>
        <dbReference type="ARBA" id="ARBA00023002"/>
    </source>
</evidence>
<dbReference type="InterPro" id="IPR036188">
    <property type="entry name" value="FAD/NAD-bd_sf"/>
</dbReference>
<accession>A0A3Q9US65</accession>
<name>A0A3Q9US65_9MICO</name>
<gene>
    <name evidence="4" type="ORF">C1I64_13190</name>
</gene>
<dbReference type="KEGG" id="rfs:C1I64_13190"/>
<dbReference type="Gene3D" id="3.30.9.10">
    <property type="entry name" value="D-Amino Acid Oxidase, subunit A, domain 2"/>
    <property type="match status" value="1"/>
</dbReference>
<dbReference type="InterPro" id="IPR006076">
    <property type="entry name" value="FAD-dep_OxRdtase"/>
</dbReference>
<feature type="compositionally biased region" description="Basic and acidic residues" evidence="2">
    <location>
        <begin position="1"/>
        <end position="12"/>
    </location>
</feature>
<evidence type="ECO:0000313" key="5">
    <source>
        <dbReference type="Proteomes" id="UP000285317"/>
    </source>
</evidence>
<reference evidence="4 5" key="1">
    <citation type="submission" date="2018-03" db="EMBL/GenBank/DDBJ databases">
        <title>Bacteriophage NCPPB3778 and a type I-E CRISPR drive the evolution of the US Biological Select Agent, Rathayibacter toxicus.</title>
        <authorList>
            <person name="Davis E.W.II."/>
            <person name="Tabima J.F."/>
            <person name="Weisberg A.J."/>
            <person name="Dantas Lopes L."/>
            <person name="Wiseman M.S."/>
            <person name="Wiseman M.S."/>
            <person name="Pupko T."/>
            <person name="Belcher M.S."/>
            <person name="Sechler A.J."/>
            <person name="Tancos M.A."/>
            <person name="Schroeder B.K."/>
            <person name="Murray T.D."/>
            <person name="Luster D.G."/>
            <person name="Schneider W.L."/>
            <person name="Rogers E."/>
            <person name="Andreote F.D."/>
            <person name="Grunwald N.J."/>
            <person name="Putnam M.L."/>
            <person name="Chang J.H."/>
        </authorList>
    </citation>
    <scope>NUCLEOTIDE SEQUENCE [LARGE SCALE GENOMIC DNA]</scope>
    <source>
        <strain evidence="4 5">DSM 15932</strain>
    </source>
</reference>
<keyword evidence="1" id="KW-0560">Oxidoreductase</keyword>
<protein>
    <submittedName>
        <fullName evidence="4">FAD-dependent oxidoreductase</fullName>
    </submittedName>
</protein>
<feature type="domain" description="FAD dependent oxidoreductase" evidence="3">
    <location>
        <begin position="92"/>
        <end position="454"/>
    </location>
</feature>
<organism evidence="4 5">
    <name type="scientific">Rathayibacter festucae DSM 15932</name>
    <dbReference type="NCBI Taxonomy" id="1328866"/>
    <lineage>
        <taxon>Bacteria</taxon>
        <taxon>Bacillati</taxon>
        <taxon>Actinomycetota</taxon>
        <taxon>Actinomycetes</taxon>
        <taxon>Micrococcales</taxon>
        <taxon>Microbacteriaceae</taxon>
        <taxon>Rathayibacter</taxon>
    </lineage>
</organism>
<evidence type="ECO:0000313" key="4">
    <source>
        <dbReference type="EMBL" id="AZZ52895.1"/>
    </source>
</evidence>